<organism evidence="1 2">
    <name type="scientific">Anaerobacterium chartisolvens</name>
    <dbReference type="NCBI Taxonomy" id="1297424"/>
    <lineage>
        <taxon>Bacteria</taxon>
        <taxon>Bacillati</taxon>
        <taxon>Bacillota</taxon>
        <taxon>Clostridia</taxon>
        <taxon>Eubacteriales</taxon>
        <taxon>Oscillospiraceae</taxon>
        <taxon>Anaerobacterium</taxon>
    </lineage>
</organism>
<dbReference type="AlphaFoldDB" id="A0A369B2Y0"/>
<keyword evidence="2" id="KW-1185">Reference proteome</keyword>
<evidence type="ECO:0000313" key="2">
    <source>
        <dbReference type="Proteomes" id="UP000253034"/>
    </source>
</evidence>
<sequence length="29" mass="3234">MANICGTILGNMTEAIFILSKKGMFLIFR</sequence>
<gene>
    <name evidence="1" type="ORF">DFR58_11421</name>
</gene>
<name>A0A369B2Y0_9FIRM</name>
<protein>
    <submittedName>
        <fullName evidence="1">Uncharacterized protein</fullName>
    </submittedName>
</protein>
<evidence type="ECO:0000313" key="1">
    <source>
        <dbReference type="EMBL" id="RCX14787.1"/>
    </source>
</evidence>
<dbReference type="Proteomes" id="UP000253034">
    <property type="component" value="Unassembled WGS sequence"/>
</dbReference>
<dbReference type="EMBL" id="QPJT01000014">
    <property type="protein sequence ID" value="RCX14787.1"/>
    <property type="molecule type" value="Genomic_DNA"/>
</dbReference>
<reference evidence="1 2" key="1">
    <citation type="submission" date="2018-07" db="EMBL/GenBank/DDBJ databases">
        <title>Genomic Encyclopedia of Type Strains, Phase IV (KMG-IV): sequencing the most valuable type-strain genomes for metagenomic binning, comparative biology and taxonomic classification.</title>
        <authorList>
            <person name="Goeker M."/>
        </authorList>
    </citation>
    <scope>NUCLEOTIDE SEQUENCE [LARGE SCALE GENOMIC DNA]</scope>
    <source>
        <strain evidence="1 2">DSM 27016</strain>
    </source>
</reference>
<proteinExistence type="predicted"/>
<accession>A0A369B2Y0</accession>
<comment type="caution">
    <text evidence="1">The sequence shown here is derived from an EMBL/GenBank/DDBJ whole genome shotgun (WGS) entry which is preliminary data.</text>
</comment>